<evidence type="ECO:0000313" key="1">
    <source>
        <dbReference type="Proteomes" id="UP000887540"/>
    </source>
</evidence>
<name>A0A914C0K4_9BILA</name>
<organism evidence="1 2">
    <name type="scientific">Acrobeloides nanus</name>
    <dbReference type="NCBI Taxonomy" id="290746"/>
    <lineage>
        <taxon>Eukaryota</taxon>
        <taxon>Metazoa</taxon>
        <taxon>Ecdysozoa</taxon>
        <taxon>Nematoda</taxon>
        <taxon>Chromadorea</taxon>
        <taxon>Rhabditida</taxon>
        <taxon>Tylenchina</taxon>
        <taxon>Cephalobomorpha</taxon>
        <taxon>Cephaloboidea</taxon>
        <taxon>Cephalobidae</taxon>
        <taxon>Acrobeloides</taxon>
    </lineage>
</organism>
<accession>A0A914C0K4</accession>
<evidence type="ECO:0000313" key="2">
    <source>
        <dbReference type="WBParaSite" id="ACRNAN_Path_1433.g5621.t1"/>
    </source>
</evidence>
<dbReference type="WBParaSite" id="ACRNAN_Path_1433.g5621.t1">
    <property type="protein sequence ID" value="ACRNAN_Path_1433.g5621.t1"/>
    <property type="gene ID" value="ACRNAN_Path_1433.g5621"/>
</dbReference>
<dbReference type="Proteomes" id="UP000887540">
    <property type="component" value="Unplaced"/>
</dbReference>
<sequence>MRAADINDIEKNIPPMTSQISVSSQIYVANNKTNEVVLNVTEIQLCTSLPKKKRFMNDYFVFDWGSSVVPEWGSSVEAALVVRSTIVDEGSVMTGV</sequence>
<keyword evidence="1" id="KW-1185">Reference proteome</keyword>
<protein>
    <submittedName>
        <fullName evidence="2">Uncharacterized protein</fullName>
    </submittedName>
</protein>
<dbReference type="AlphaFoldDB" id="A0A914C0K4"/>
<proteinExistence type="predicted"/>
<reference evidence="2" key="1">
    <citation type="submission" date="2022-11" db="UniProtKB">
        <authorList>
            <consortium name="WormBaseParasite"/>
        </authorList>
    </citation>
    <scope>IDENTIFICATION</scope>
</reference>